<comment type="similarity">
    <text evidence="6">Belongs to the CsrA/RsmA family.</text>
</comment>
<gene>
    <name evidence="6 7" type="primary">csrA</name>
    <name evidence="7" type="ORF">H0A61_02815</name>
</gene>
<dbReference type="GO" id="GO:0044781">
    <property type="term" value="P:bacterial-type flagellum organization"/>
    <property type="evidence" value="ECO:0007669"/>
    <property type="project" value="UniProtKB-KW"/>
</dbReference>
<dbReference type="NCBIfam" id="NF002469">
    <property type="entry name" value="PRK01712.1"/>
    <property type="match status" value="1"/>
</dbReference>
<proteinExistence type="inferred from homology"/>
<keyword evidence="8" id="KW-1185">Reference proteome</keyword>
<evidence type="ECO:0000313" key="8">
    <source>
        <dbReference type="Proteomes" id="UP000662904"/>
    </source>
</evidence>
<keyword evidence="2 6" id="KW-0678">Repressor</keyword>
<evidence type="ECO:0000256" key="4">
    <source>
        <dbReference type="ARBA" id="ARBA00022845"/>
    </source>
</evidence>
<keyword evidence="5 6" id="KW-0694">RNA-binding</keyword>
<dbReference type="GO" id="GO:0005829">
    <property type="term" value="C:cytosol"/>
    <property type="evidence" value="ECO:0007669"/>
    <property type="project" value="TreeGrafter"/>
</dbReference>
<reference evidence="7" key="1">
    <citation type="submission" date="2020-07" db="EMBL/GenBank/DDBJ databases">
        <title>Koleobacter methoxysyntrophicus gen. nov., sp. nov., a novel anaerobic bacterium isolated from deep subsurface oil field and proposal of Koleobacterales ord. nov. in the phylum Firmicutes.</title>
        <authorList>
            <person name="Sakamoto S."/>
            <person name="Tamaki H."/>
        </authorList>
    </citation>
    <scope>NUCLEOTIDE SEQUENCE</scope>
    <source>
        <strain evidence="7">NRmbB1</strain>
    </source>
</reference>
<dbReference type="Proteomes" id="UP000662904">
    <property type="component" value="Chromosome"/>
</dbReference>
<dbReference type="AlphaFoldDB" id="A0A8A0RSD3"/>
<dbReference type="InterPro" id="IPR003751">
    <property type="entry name" value="CsrA"/>
</dbReference>
<organism evidence="7 8">
    <name type="scientific">Koleobacter methoxysyntrophicus</name>
    <dbReference type="NCBI Taxonomy" id="2751313"/>
    <lineage>
        <taxon>Bacteria</taxon>
        <taxon>Bacillati</taxon>
        <taxon>Bacillota</taxon>
        <taxon>Clostridia</taxon>
        <taxon>Koleobacterales</taxon>
        <taxon>Koleobacteraceae</taxon>
        <taxon>Koleobacter</taxon>
    </lineage>
</organism>
<evidence type="ECO:0000256" key="2">
    <source>
        <dbReference type="ARBA" id="ARBA00022491"/>
    </source>
</evidence>
<keyword evidence="3 6" id="KW-1005">Bacterial flagellum biogenesis</keyword>
<evidence type="ECO:0000256" key="6">
    <source>
        <dbReference type="HAMAP-Rule" id="MF_00167"/>
    </source>
</evidence>
<dbReference type="GO" id="GO:0045947">
    <property type="term" value="P:negative regulation of translational initiation"/>
    <property type="evidence" value="ECO:0007669"/>
    <property type="project" value="UniProtKB-UniRule"/>
</dbReference>
<dbReference type="GO" id="GO:0048027">
    <property type="term" value="F:mRNA 5'-UTR binding"/>
    <property type="evidence" value="ECO:0007669"/>
    <property type="project" value="UniProtKB-UniRule"/>
</dbReference>
<dbReference type="PANTHER" id="PTHR34984:SF1">
    <property type="entry name" value="CARBON STORAGE REGULATOR"/>
    <property type="match status" value="1"/>
</dbReference>
<comment type="subcellular location">
    <subcellularLocation>
        <location evidence="6">Cytoplasm</location>
    </subcellularLocation>
</comment>
<dbReference type="FunFam" id="2.60.40.4380:FF:000002">
    <property type="entry name" value="Translational regulator CsrA"/>
    <property type="match status" value="1"/>
</dbReference>
<dbReference type="EMBL" id="CP059066">
    <property type="protein sequence ID" value="QSQ10408.1"/>
    <property type="molecule type" value="Genomic_DNA"/>
</dbReference>
<evidence type="ECO:0000256" key="5">
    <source>
        <dbReference type="ARBA" id="ARBA00022884"/>
    </source>
</evidence>
<dbReference type="SUPFAM" id="SSF117130">
    <property type="entry name" value="CsrA-like"/>
    <property type="match status" value="1"/>
</dbReference>
<protein>
    <recommendedName>
        <fullName evidence="6">Translational regulator CsrA</fullName>
    </recommendedName>
</protein>
<name>A0A8A0RSD3_9FIRM</name>
<dbReference type="Pfam" id="PF02599">
    <property type="entry name" value="CsrA"/>
    <property type="match status" value="1"/>
</dbReference>
<evidence type="ECO:0000256" key="3">
    <source>
        <dbReference type="ARBA" id="ARBA00022795"/>
    </source>
</evidence>
<dbReference type="RefSeq" id="WP_206707718.1">
    <property type="nucleotide sequence ID" value="NZ_CP059066.1"/>
</dbReference>
<accession>A0A8A0RSD3</accession>
<evidence type="ECO:0000313" key="7">
    <source>
        <dbReference type="EMBL" id="QSQ10408.1"/>
    </source>
</evidence>
<comment type="function">
    <text evidence="6">A translational regulator that binds mRNA to regulate translation initiation and/or mRNA stability. Usually binds in the 5'-UTR at or near the Shine-Dalgarno sequence preventing ribosome-binding, thus repressing translation. Its main target seems to be the major flagellin gene, while its function is anatagonized by FliW.</text>
</comment>
<dbReference type="GO" id="GO:0006402">
    <property type="term" value="P:mRNA catabolic process"/>
    <property type="evidence" value="ECO:0007669"/>
    <property type="project" value="InterPro"/>
</dbReference>
<dbReference type="NCBIfam" id="TIGR00202">
    <property type="entry name" value="csrA"/>
    <property type="match status" value="1"/>
</dbReference>
<evidence type="ECO:0000256" key="1">
    <source>
        <dbReference type="ARBA" id="ARBA00022490"/>
    </source>
</evidence>
<dbReference type="GO" id="GO:1902208">
    <property type="term" value="P:regulation of bacterial-type flagellum assembly"/>
    <property type="evidence" value="ECO:0007669"/>
    <property type="project" value="UniProtKB-UniRule"/>
</dbReference>
<dbReference type="Gene3D" id="2.60.40.4380">
    <property type="entry name" value="Translational regulator CsrA"/>
    <property type="match status" value="1"/>
</dbReference>
<dbReference type="GO" id="GO:0006109">
    <property type="term" value="P:regulation of carbohydrate metabolic process"/>
    <property type="evidence" value="ECO:0007669"/>
    <property type="project" value="InterPro"/>
</dbReference>
<keyword evidence="4 6" id="KW-0810">Translation regulation</keyword>
<sequence>MLVLTRKSGQKIIIGDNIRIAVLEIQGDQVRIGIQAPRDITIHREEIYEEIQKENKAAIAVNTDDLNIVLDIYSGKGKETKEK</sequence>
<dbReference type="InterPro" id="IPR036107">
    <property type="entry name" value="CsrA_sf"/>
</dbReference>
<keyword evidence="1 6" id="KW-0963">Cytoplasm</keyword>
<dbReference type="PANTHER" id="PTHR34984">
    <property type="entry name" value="CARBON STORAGE REGULATOR"/>
    <property type="match status" value="1"/>
</dbReference>
<comment type="subunit">
    <text evidence="6">Homodimer; the beta-strands of each monomer intercalate to form a hydrophobic core, while the alpha-helices form wings that extend away from the core.</text>
</comment>
<dbReference type="HAMAP" id="MF_00167">
    <property type="entry name" value="CsrA"/>
    <property type="match status" value="1"/>
</dbReference>
<dbReference type="KEGG" id="kme:H0A61_02815"/>